<name>X1R907_9ZZZZ</name>
<protein>
    <submittedName>
        <fullName evidence="1">Uncharacterized protein</fullName>
    </submittedName>
</protein>
<reference evidence="1" key="1">
    <citation type="journal article" date="2014" name="Front. Microbiol.">
        <title>High frequency of phylogenetically diverse reductive dehalogenase-homologous genes in deep subseafloor sedimentary metagenomes.</title>
        <authorList>
            <person name="Kawai M."/>
            <person name="Futagami T."/>
            <person name="Toyoda A."/>
            <person name="Takaki Y."/>
            <person name="Nishi S."/>
            <person name="Hori S."/>
            <person name="Arai W."/>
            <person name="Tsubouchi T."/>
            <person name="Morono Y."/>
            <person name="Uchiyama I."/>
            <person name="Ito T."/>
            <person name="Fujiyama A."/>
            <person name="Inagaki F."/>
            <person name="Takami H."/>
        </authorList>
    </citation>
    <scope>NUCLEOTIDE SEQUENCE</scope>
    <source>
        <strain evidence="1">Expedition CK06-06</strain>
    </source>
</reference>
<dbReference type="AlphaFoldDB" id="X1R907"/>
<evidence type="ECO:0000313" key="1">
    <source>
        <dbReference type="EMBL" id="GAI52079.1"/>
    </source>
</evidence>
<comment type="caution">
    <text evidence="1">The sequence shown here is derived from an EMBL/GenBank/DDBJ whole genome shotgun (WGS) entry which is preliminary data.</text>
</comment>
<proteinExistence type="predicted"/>
<feature type="non-terminal residue" evidence="1">
    <location>
        <position position="1"/>
    </location>
</feature>
<sequence>PPWVYKKNQERVADAAKKAGREYEIQTSYF</sequence>
<gene>
    <name evidence="1" type="ORF">S06H3_64306</name>
</gene>
<dbReference type="EMBL" id="BARV01042913">
    <property type="protein sequence ID" value="GAI52079.1"/>
    <property type="molecule type" value="Genomic_DNA"/>
</dbReference>
<organism evidence="1">
    <name type="scientific">marine sediment metagenome</name>
    <dbReference type="NCBI Taxonomy" id="412755"/>
    <lineage>
        <taxon>unclassified sequences</taxon>
        <taxon>metagenomes</taxon>
        <taxon>ecological metagenomes</taxon>
    </lineage>
</organism>
<accession>X1R907</accession>